<dbReference type="InterPro" id="IPR036397">
    <property type="entry name" value="RNaseH_sf"/>
</dbReference>
<dbReference type="Gene3D" id="3.30.420.10">
    <property type="entry name" value="Ribonuclease H-like superfamily/Ribonuclease H"/>
    <property type="match status" value="1"/>
</dbReference>
<reference evidence="2 3" key="1">
    <citation type="submission" date="2018-08" db="EMBL/GenBank/DDBJ databases">
        <title>A genome reference for cultivated species of the human gut microbiota.</title>
        <authorList>
            <person name="Zou Y."/>
            <person name="Xue W."/>
            <person name="Luo G."/>
        </authorList>
    </citation>
    <scope>NUCLEOTIDE SEQUENCE [LARGE SCALE GENOMIC DNA]</scope>
    <source>
        <strain evidence="2 3">AF14-32</strain>
    </source>
</reference>
<dbReference type="InterPro" id="IPR012337">
    <property type="entry name" value="RNaseH-like_sf"/>
</dbReference>
<evidence type="ECO:0000313" key="3">
    <source>
        <dbReference type="Proteomes" id="UP000283850"/>
    </source>
</evidence>
<dbReference type="PANTHER" id="PTHR46889">
    <property type="entry name" value="TRANSPOSASE INSF FOR INSERTION SEQUENCE IS3B-RELATED"/>
    <property type="match status" value="1"/>
</dbReference>
<dbReference type="Pfam" id="PF00665">
    <property type="entry name" value="rve"/>
    <property type="match status" value="1"/>
</dbReference>
<dbReference type="InterPro" id="IPR048020">
    <property type="entry name" value="Transpos_IS3"/>
</dbReference>
<comment type="caution">
    <text evidence="2">The sequence shown here is derived from an EMBL/GenBank/DDBJ whole genome shotgun (WGS) entry which is preliminary data.</text>
</comment>
<dbReference type="GO" id="GO:0015074">
    <property type="term" value="P:DNA integration"/>
    <property type="evidence" value="ECO:0007669"/>
    <property type="project" value="InterPro"/>
</dbReference>
<dbReference type="Proteomes" id="UP000283850">
    <property type="component" value="Unassembled WGS sequence"/>
</dbReference>
<dbReference type="PROSITE" id="PS50994">
    <property type="entry name" value="INTEGRASE"/>
    <property type="match status" value="1"/>
</dbReference>
<proteinExistence type="predicted"/>
<name>A0A412YFK4_9BACE</name>
<accession>A0A412YFK4</accession>
<dbReference type="EMBL" id="QRZF01000003">
    <property type="protein sequence ID" value="RGV56247.1"/>
    <property type="molecule type" value="Genomic_DNA"/>
</dbReference>
<dbReference type="InterPro" id="IPR050900">
    <property type="entry name" value="Transposase_IS3/IS150/IS904"/>
</dbReference>
<dbReference type="SUPFAM" id="SSF53098">
    <property type="entry name" value="Ribonuclease H-like"/>
    <property type="match status" value="1"/>
</dbReference>
<organism evidence="2 3">
    <name type="scientific">Bacteroides intestinalis</name>
    <dbReference type="NCBI Taxonomy" id="329854"/>
    <lineage>
        <taxon>Bacteria</taxon>
        <taxon>Pseudomonadati</taxon>
        <taxon>Bacteroidota</taxon>
        <taxon>Bacteroidia</taxon>
        <taxon>Bacteroidales</taxon>
        <taxon>Bacteroidaceae</taxon>
        <taxon>Bacteroides</taxon>
    </lineage>
</organism>
<dbReference type="GO" id="GO:0003676">
    <property type="term" value="F:nucleic acid binding"/>
    <property type="evidence" value="ECO:0007669"/>
    <property type="project" value="InterPro"/>
</dbReference>
<dbReference type="InterPro" id="IPR001584">
    <property type="entry name" value="Integrase_cat-core"/>
</dbReference>
<dbReference type="PANTHER" id="PTHR46889:SF5">
    <property type="entry name" value="INTEGRASE PROTEIN"/>
    <property type="match status" value="1"/>
</dbReference>
<evidence type="ECO:0000259" key="1">
    <source>
        <dbReference type="PROSITE" id="PS50994"/>
    </source>
</evidence>
<protein>
    <submittedName>
        <fullName evidence="2">IS3 family transposase</fullName>
    </submittedName>
</protein>
<feature type="domain" description="Integrase catalytic" evidence="1">
    <location>
        <begin position="132"/>
        <end position="299"/>
    </location>
</feature>
<dbReference type="NCBIfam" id="NF033516">
    <property type="entry name" value="transpos_IS3"/>
    <property type="match status" value="1"/>
</dbReference>
<sequence>MWYRLIKKSWRQAVDSLRLRHSDLSVRCLSGLFGKTREGYYCISREKFMERSLLESQIVEVVAQLRSQAPGIGAYKLFLILRDIFGSRMLGRDRFYELMHRKHLMLAPLRRRHTTNSNHNYRKYKNLIKGFRPMTPGELWVADITYIDTDEGVCYLHLLTDAFTHEIVGWKLSDSLLASHTLSALNDAIDSAREQGLDLRSLIHHSDRGSQYCCNLYVERLKEVGASISMTEDGNPTDNAIAERMNGIIKQEWLYKMKRPKDMQQAQSIMEGIVDFYNNKRPHMSNGMKTPAEMRRLHVALFGGFAPPAAQADRRGVFHNM</sequence>
<evidence type="ECO:0000313" key="2">
    <source>
        <dbReference type="EMBL" id="RGV56247.1"/>
    </source>
</evidence>
<dbReference type="AlphaFoldDB" id="A0A412YFK4"/>
<gene>
    <name evidence="2" type="ORF">DWW10_06070</name>
</gene>